<keyword evidence="9" id="KW-0100">Branched-chain amino acid biosynthesis</keyword>
<dbReference type="InterPro" id="IPR036230">
    <property type="entry name" value="LeuA_allosteric_dom_sf"/>
</dbReference>
<keyword evidence="8" id="KW-0479">Metal-binding</keyword>
<dbReference type="PANTHER" id="PTHR46911:SF1">
    <property type="entry name" value="2-ISOPROPYLMALATE SYNTHASE"/>
    <property type="match status" value="1"/>
</dbReference>
<dbReference type="GO" id="GO:0046872">
    <property type="term" value="F:metal ion binding"/>
    <property type="evidence" value="ECO:0007669"/>
    <property type="project" value="UniProtKB-KW"/>
</dbReference>
<dbReference type="GO" id="GO:0009098">
    <property type="term" value="P:L-leucine biosynthetic process"/>
    <property type="evidence" value="ECO:0007669"/>
    <property type="project" value="UniProtKB-KW"/>
</dbReference>
<dbReference type="Pfam" id="PF08502">
    <property type="entry name" value="LeuA_dimer"/>
    <property type="match status" value="1"/>
</dbReference>
<dbReference type="InterPro" id="IPR002034">
    <property type="entry name" value="AIPM/Hcit_synth_CS"/>
</dbReference>
<dbReference type="Gene3D" id="3.30.160.270">
    <property type="match status" value="1"/>
</dbReference>
<dbReference type="SUPFAM" id="SSF110921">
    <property type="entry name" value="2-isopropylmalate synthase LeuA, allosteric (dimerisation) domain"/>
    <property type="match status" value="1"/>
</dbReference>
<keyword evidence="6" id="KW-0028">Amino-acid biosynthesis</keyword>
<comment type="pathway">
    <text evidence="2">Amino-acid biosynthesis; L-leucine biosynthesis; L-leucine from 3-methyl-2-oxobutanoate: step 1/4.</text>
</comment>
<gene>
    <name evidence="11" type="primary">leuA_17</name>
    <name evidence="11" type="ORF">SDC9_24253</name>
</gene>
<dbReference type="GO" id="GO:0003852">
    <property type="term" value="F:2-isopropylmalate synthase activity"/>
    <property type="evidence" value="ECO:0007669"/>
    <property type="project" value="UniProtKB-EC"/>
</dbReference>
<sequence length="584" mass="64849">MKAPIKKYVPFNELNIADRKWPSKKITKAPIWCSVDLRDGNQALVTPMQMEEKLLLFKTLLDIGFKEIEVGFPSASDTEFEIIRTLIEQNYIPDDVTVQVLVQARPELIKRTFEAVKGAKNVIVHFYNSTSALQRKVVFKEEKAGIIKIAVDGAKLIHQLTKEEVANSGMNIRYEYSPESFTGTEMDFAVEICEAVMDVLEATEEHPVILNLPSTVEMSTPNTYADQIEYFCSKLKNRKAATISLHPHNDRGTGVAATELALMAGGDRVEGTLFGNGERTGNVDIVTLALNMYTQNIDPKLDFSNIREIKEVCEKVTKMRVHERHPYAGELVFTAFSGSHQDAIRKGFEYMANTKSPYWEVPYLPINPADVNREYEPVIRINSQSGKGGAAFVLQQAVGYHLPKEMHPEFGNVVKAAADAFGDELSSIQIVELFNKEYVDFKGVYSLGKHKVYEESDSTDEETHTHFEGTVAVKGVTTEISGIGNGPIDAFFNALQAIGVEGYEFINYHEHAISRGSDSKAISYIELKVPGDGHIFGIGIASNINLASILGVLNAINRAIEQKLGDSGKTKGEIKKERKAKKAM</sequence>
<dbReference type="NCBIfam" id="TIGR00970">
    <property type="entry name" value="leuA_yeast"/>
    <property type="match status" value="1"/>
</dbReference>
<evidence type="ECO:0000313" key="11">
    <source>
        <dbReference type="EMBL" id="MPL78389.1"/>
    </source>
</evidence>
<dbReference type="InterPro" id="IPR005668">
    <property type="entry name" value="IPM_Synthase"/>
</dbReference>
<keyword evidence="11" id="KW-0012">Acyltransferase</keyword>
<dbReference type="PROSITE" id="PS00816">
    <property type="entry name" value="AIPM_HOMOCIT_SYNTH_2"/>
    <property type="match status" value="1"/>
</dbReference>
<dbReference type="CDD" id="cd07942">
    <property type="entry name" value="DRE_TIM_LeuA"/>
    <property type="match status" value="1"/>
</dbReference>
<dbReference type="NCBIfam" id="NF002991">
    <property type="entry name" value="PRK03739.1"/>
    <property type="match status" value="1"/>
</dbReference>
<evidence type="ECO:0000256" key="9">
    <source>
        <dbReference type="ARBA" id="ARBA00023304"/>
    </source>
</evidence>
<dbReference type="InterPro" id="IPR000891">
    <property type="entry name" value="PYR_CT"/>
</dbReference>
<dbReference type="SMART" id="SM00917">
    <property type="entry name" value="LeuA_dimer"/>
    <property type="match status" value="1"/>
</dbReference>
<evidence type="ECO:0000259" key="10">
    <source>
        <dbReference type="PROSITE" id="PS50991"/>
    </source>
</evidence>
<dbReference type="SUPFAM" id="SSF89000">
    <property type="entry name" value="post-HMGL domain-like"/>
    <property type="match status" value="1"/>
</dbReference>
<dbReference type="PROSITE" id="PS50991">
    <property type="entry name" value="PYR_CT"/>
    <property type="match status" value="1"/>
</dbReference>
<dbReference type="Pfam" id="PF22615">
    <property type="entry name" value="IPMS_D2"/>
    <property type="match status" value="1"/>
</dbReference>
<evidence type="ECO:0000256" key="6">
    <source>
        <dbReference type="ARBA" id="ARBA00022605"/>
    </source>
</evidence>
<dbReference type="PROSITE" id="PS00815">
    <property type="entry name" value="AIPM_HOMOCIT_SYNTH_1"/>
    <property type="match status" value="1"/>
</dbReference>
<evidence type="ECO:0000256" key="3">
    <source>
        <dbReference type="ARBA" id="ARBA00009767"/>
    </source>
</evidence>
<reference evidence="11" key="1">
    <citation type="submission" date="2019-08" db="EMBL/GenBank/DDBJ databases">
        <authorList>
            <person name="Kucharzyk K."/>
            <person name="Murdoch R.W."/>
            <person name="Higgins S."/>
            <person name="Loffler F."/>
        </authorList>
    </citation>
    <scope>NUCLEOTIDE SEQUENCE</scope>
</reference>
<name>A0A644UHN4_9ZZZZ</name>
<dbReference type="AlphaFoldDB" id="A0A644UHN4"/>
<dbReference type="EC" id="2.3.3.13" evidence="4"/>
<evidence type="ECO:0000256" key="2">
    <source>
        <dbReference type="ARBA" id="ARBA00004689"/>
    </source>
</evidence>
<dbReference type="SUPFAM" id="SSF51569">
    <property type="entry name" value="Aldolase"/>
    <property type="match status" value="1"/>
</dbReference>
<dbReference type="InterPro" id="IPR013785">
    <property type="entry name" value="Aldolase_TIM"/>
</dbReference>
<dbReference type="InterPro" id="IPR013709">
    <property type="entry name" value="2-isopropylmalate_synth_dimer"/>
</dbReference>
<evidence type="ECO:0000256" key="8">
    <source>
        <dbReference type="ARBA" id="ARBA00022723"/>
    </source>
</evidence>
<organism evidence="11">
    <name type="scientific">bioreactor metagenome</name>
    <dbReference type="NCBI Taxonomy" id="1076179"/>
    <lineage>
        <taxon>unclassified sequences</taxon>
        <taxon>metagenomes</taxon>
        <taxon>ecological metagenomes</taxon>
    </lineage>
</organism>
<protein>
    <recommendedName>
        <fullName evidence="4">2-isopropylmalate synthase</fullName>
        <ecNumber evidence="4">2.3.3.13</ecNumber>
    </recommendedName>
</protein>
<comment type="catalytic activity">
    <reaction evidence="1">
        <text>3-methyl-2-oxobutanoate + acetyl-CoA + H2O = (2S)-2-isopropylmalate + CoA + H(+)</text>
        <dbReference type="Rhea" id="RHEA:21524"/>
        <dbReference type="ChEBI" id="CHEBI:1178"/>
        <dbReference type="ChEBI" id="CHEBI:11851"/>
        <dbReference type="ChEBI" id="CHEBI:15377"/>
        <dbReference type="ChEBI" id="CHEBI:15378"/>
        <dbReference type="ChEBI" id="CHEBI:57287"/>
        <dbReference type="ChEBI" id="CHEBI:57288"/>
        <dbReference type="EC" id="2.3.3.13"/>
    </reaction>
</comment>
<dbReference type="PANTHER" id="PTHR46911">
    <property type="match status" value="1"/>
</dbReference>
<evidence type="ECO:0000256" key="5">
    <source>
        <dbReference type="ARBA" id="ARBA00022430"/>
    </source>
</evidence>
<dbReference type="EMBL" id="VSSQ01000116">
    <property type="protein sequence ID" value="MPL78389.1"/>
    <property type="molecule type" value="Genomic_DNA"/>
</dbReference>
<comment type="caution">
    <text evidence="11">The sequence shown here is derived from an EMBL/GenBank/DDBJ whole genome shotgun (WGS) entry which is preliminary data.</text>
</comment>
<evidence type="ECO:0000256" key="7">
    <source>
        <dbReference type="ARBA" id="ARBA00022679"/>
    </source>
</evidence>
<dbReference type="InterPro" id="IPR054692">
    <property type="entry name" value="LeuA-like_post-cat"/>
</dbReference>
<dbReference type="Gene3D" id="3.20.20.70">
    <property type="entry name" value="Aldolase class I"/>
    <property type="match status" value="1"/>
</dbReference>
<dbReference type="Pfam" id="PF00682">
    <property type="entry name" value="HMGL-like"/>
    <property type="match status" value="1"/>
</dbReference>
<evidence type="ECO:0000256" key="1">
    <source>
        <dbReference type="ARBA" id="ARBA00000064"/>
    </source>
</evidence>
<proteinExistence type="inferred from homology"/>
<comment type="similarity">
    <text evidence="3">Belongs to the alpha-IPM synthase/homocitrate synthase family. LeuA type 2 subfamily.</text>
</comment>
<keyword evidence="7 11" id="KW-0808">Transferase</keyword>
<dbReference type="HAMAP" id="MF_00572">
    <property type="entry name" value="LeuA_type2"/>
    <property type="match status" value="1"/>
</dbReference>
<keyword evidence="5" id="KW-0432">Leucine biosynthesis</keyword>
<feature type="domain" description="Pyruvate carboxyltransferase" evidence="10">
    <location>
        <begin position="30"/>
        <end position="307"/>
    </location>
</feature>
<accession>A0A644UHN4</accession>
<evidence type="ECO:0000256" key="4">
    <source>
        <dbReference type="ARBA" id="ARBA00012973"/>
    </source>
</evidence>
<dbReference type="InterPro" id="IPR039371">
    <property type="entry name" value="LeuA_N_DRE-TIM"/>
</dbReference>